<evidence type="ECO:0000313" key="9">
    <source>
        <dbReference type="Proteomes" id="UP000309038"/>
    </source>
</evidence>
<dbReference type="Proteomes" id="UP000309038">
    <property type="component" value="Unassembled WGS sequence"/>
</dbReference>
<proteinExistence type="inferred from homology"/>
<reference evidence="8 9" key="1">
    <citation type="submission" date="2019-02" db="EMBL/GenBank/DDBJ databases">
        <title>Genome sequencing of the rare red list fungi Phlebia centrifuga.</title>
        <authorList>
            <person name="Buettner E."/>
            <person name="Kellner H."/>
        </authorList>
    </citation>
    <scope>NUCLEOTIDE SEQUENCE [LARGE SCALE GENOMIC DNA]</scope>
    <source>
        <strain evidence="8 9">DSM 108282</strain>
    </source>
</reference>
<keyword evidence="2" id="KW-0813">Transport</keyword>
<dbReference type="InterPro" id="IPR048625">
    <property type="entry name" value="Sec10_N"/>
</dbReference>
<dbReference type="GO" id="GO:0000145">
    <property type="term" value="C:exocyst"/>
    <property type="evidence" value="ECO:0007669"/>
    <property type="project" value="TreeGrafter"/>
</dbReference>
<feature type="domain" description="Exocyst complex component Sec10 N-terminal" evidence="7">
    <location>
        <begin position="48"/>
        <end position="160"/>
    </location>
</feature>
<organism evidence="8 9">
    <name type="scientific">Hermanssonia centrifuga</name>
    <dbReference type="NCBI Taxonomy" id="98765"/>
    <lineage>
        <taxon>Eukaryota</taxon>
        <taxon>Fungi</taxon>
        <taxon>Dikarya</taxon>
        <taxon>Basidiomycota</taxon>
        <taxon>Agaricomycotina</taxon>
        <taxon>Agaricomycetes</taxon>
        <taxon>Polyporales</taxon>
        <taxon>Meruliaceae</taxon>
        <taxon>Hermanssonia</taxon>
    </lineage>
</organism>
<evidence type="ECO:0000256" key="5">
    <source>
        <dbReference type="SAM" id="Coils"/>
    </source>
</evidence>
<evidence type="ECO:0000313" key="8">
    <source>
        <dbReference type="EMBL" id="THG98877.1"/>
    </source>
</evidence>
<accession>A0A4S4KMA8</accession>
<dbReference type="Pfam" id="PF07393">
    <property type="entry name" value="Sec10_HB"/>
    <property type="match status" value="1"/>
</dbReference>
<dbReference type="PANTHER" id="PTHR12100">
    <property type="entry name" value="SEC10"/>
    <property type="match status" value="1"/>
</dbReference>
<feature type="domain" description="Exocyst complex component Sec10-like alpha-helical bundle" evidence="6">
    <location>
        <begin position="190"/>
        <end position="413"/>
    </location>
</feature>
<sequence>MYQELDPAVQQHLSLESFEGKFDVKEFVAGISERLISQSKASSGPFDPKPFIRTLEAAVDQLITQRKDVQARTEQMEKSVKVAEREYSKKMAELNRGFEAVGQSFGGMESKMNEVGRTAIRIGEELESVHHQRQRAQAAYDLIDFYNQFSRDDNARLDALKKEGKEGRRQVAVLLRRLGTVAKEVDLPNADKIQQQLEQLVSRGTSLSDLAFLRILQMVHQQTSLLVEDLKSYELPSIIPRSPVDRTDFNQSLNAAASGAVAATTTAVTISAMLETAMEELFVPYTEGQRYLERESKSLIPYIFPQSLLMTFQRQERTHKGGKSSLFDRMVNQLSTAAAGGSAGGASTTSAQAAAAILRYGGLSASAERNKEKANEEPVREEDGQLHIAIAEIMLKWHAEAVGRCVELSSSSDV</sequence>
<evidence type="ECO:0000259" key="6">
    <source>
        <dbReference type="Pfam" id="PF07393"/>
    </source>
</evidence>
<keyword evidence="4 5" id="KW-0175">Coiled coil</keyword>
<dbReference type="InterPro" id="IPR009976">
    <property type="entry name" value="Sec10-like"/>
</dbReference>
<evidence type="ECO:0000256" key="3">
    <source>
        <dbReference type="ARBA" id="ARBA00022483"/>
    </source>
</evidence>
<dbReference type="PANTHER" id="PTHR12100:SF0">
    <property type="entry name" value="EXOCYST COMPLEX COMPONENT 5"/>
    <property type="match status" value="1"/>
</dbReference>
<keyword evidence="9" id="KW-1185">Reference proteome</keyword>
<comment type="caution">
    <text evidence="8">The sequence shown here is derived from an EMBL/GenBank/DDBJ whole genome shotgun (WGS) entry which is preliminary data.</text>
</comment>
<protein>
    <submittedName>
        <fullName evidence="8">Uncharacterized protein</fullName>
    </submittedName>
</protein>
<dbReference type="AlphaFoldDB" id="A0A4S4KMA8"/>
<dbReference type="InterPro" id="IPR048627">
    <property type="entry name" value="Sec10_HB"/>
</dbReference>
<dbReference type="GO" id="GO:0006893">
    <property type="term" value="P:Golgi to plasma membrane transport"/>
    <property type="evidence" value="ECO:0007669"/>
    <property type="project" value="TreeGrafter"/>
</dbReference>
<evidence type="ECO:0000256" key="4">
    <source>
        <dbReference type="ARBA" id="ARBA00023054"/>
    </source>
</evidence>
<comment type="similarity">
    <text evidence="1">Belongs to the SEC10 family.</text>
</comment>
<dbReference type="GO" id="GO:0006887">
    <property type="term" value="P:exocytosis"/>
    <property type="evidence" value="ECO:0007669"/>
    <property type="project" value="UniProtKB-KW"/>
</dbReference>
<dbReference type="Pfam" id="PF20667">
    <property type="entry name" value="Sec10_N"/>
    <property type="match status" value="1"/>
</dbReference>
<feature type="coiled-coil region" evidence="5">
    <location>
        <begin position="52"/>
        <end position="93"/>
    </location>
</feature>
<keyword evidence="3" id="KW-0268">Exocytosis</keyword>
<name>A0A4S4KMA8_9APHY</name>
<dbReference type="EMBL" id="SGPJ01000101">
    <property type="protein sequence ID" value="THG98877.1"/>
    <property type="molecule type" value="Genomic_DNA"/>
</dbReference>
<evidence type="ECO:0000259" key="7">
    <source>
        <dbReference type="Pfam" id="PF20667"/>
    </source>
</evidence>
<evidence type="ECO:0000256" key="1">
    <source>
        <dbReference type="ARBA" id="ARBA00006572"/>
    </source>
</evidence>
<evidence type="ECO:0000256" key="2">
    <source>
        <dbReference type="ARBA" id="ARBA00022448"/>
    </source>
</evidence>
<gene>
    <name evidence="8" type="ORF">EW026_g3392</name>
</gene>